<comment type="caution">
    <text evidence="1">The sequence shown here is derived from an EMBL/GenBank/DDBJ whole genome shotgun (WGS) entry which is preliminary data.</text>
</comment>
<dbReference type="STRING" id="1447872.A0A1J9PFB4"/>
<evidence type="ECO:0000313" key="1">
    <source>
        <dbReference type="EMBL" id="OJD15153.1"/>
    </source>
</evidence>
<organism evidence="1 2">
    <name type="scientific">Emergomyces pasteurianus Ep9510</name>
    <dbReference type="NCBI Taxonomy" id="1447872"/>
    <lineage>
        <taxon>Eukaryota</taxon>
        <taxon>Fungi</taxon>
        <taxon>Dikarya</taxon>
        <taxon>Ascomycota</taxon>
        <taxon>Pezizomycotina</taxon>
        <taxon>Eurotiomycetes</taxon>
        <taxon>Eurotiomycetidae</taxon>
        <taxon>Onygenales</taxon>
        <taxon>Ajellomycetaceae</taxon>
        <taxon>Emergomyces</taxon>
    </lineage>
</organism>
<proteinExistence type="predicted"/>
<protein>
    <submittedName>
        <fullName evidence="1">Uncharacterized protein</fullName>
    </submittedName>
</protein>
<gene>
    <name evidence="1" type="ORF">AJ78_04578</name>
</gene>
<keyword evidence="2" id="KW-1185">Reference proteome</keyword>
<sequence length="345" mass="39867">MARLHSRDTAFAFRDEDFALDDYGDCPHGFCSLEVENLFPRAKFPMLREESLVTNHVYSLLEPALLLASRMIIQRWESFQIFIKRRPNNPTTEEWLDSDNELELSQNEVISRVKSVMPQIDFHPDLETNSNTFAQTTLHPEATSDSIVLDYNLIRILRDRGSKDSQRLAALFFISVLLCHELAHVLEFRCIREGRLRPDGESFETPPGITCREAGTGWETRAFGGRIYPVCKADMSLLLIRGICIRSSAWNYEMMKLNENWIRQLFSEEHWARNAHPLRPPVDVYARHEFIEDELIYQDPESPLKRKTHGSHVFAESYSPTKKGRVPRRIKICGGKKVVHGPPIS</sequence>
<dbReference type="OrthoDB" id="10254945at2759"/>
<dbReference type="Proteomes" id="UP000182235">
    <property type="component" value="Unassembled WGS sequence"/>
</dbReference>
<evidence type="ECO:0000313" key="2">
    <source>
        <dbReference type="Proteomes" id="UP000182235"/>
    </source>
</evidence>
<dbReference type="AlphaFoldDB" id="A0A1J9PFB4"/>
<dbReference type="VEuPathDB" id="FungiDB:AJ78_04578"/>
<reference evidence="1 2" key="1">
    <citation type="submission" date="2015-07" db="EMBL/GenBank/DDBJ databases">
        <title>Emmonsia species relationships and genome sequence.</title>
        <authorList>
            <consortium name="The Broad Institute Genomics Platform"/>
            <person name="Cuomo C.A."/>
            <person name="Munoz J.F."/>
            <person name="Imamovic A."/>
            <person name="Priest M.E."/>
            <person name="Young S."/>
            <person name="Clay O.K."/>
            <person name="McEwen J.G."/>
        </authorList>
    </citation>
    <scope>NUCLEOTIDE SEQUENCE [LARGE SCALE GENOMIC DNA]</scope>
    <source>
        <strain evidence="1 2">UAMH 9510</strain>
    </source>
</reference>
<accession>A0A1J9PFB4</accession>
<dbReference type="EMBL" id="LGRN01000173">
    <property type="protein sequence ID" value="OJD15153.1"/>
    <property type="molecule type" value="Genomic_DNA"/>
</dbReference>
<name>A0A1J9PFB4_9EURO</name>